<dbReference type="InterPro" id="IPR039477">
    <property type="entry name" value="ILEI/PANDER_dom"/>
</dbReference>
<dbReference type="Proteomes" id="UP000594262">
    <property type="component" value="Unplaced"/>
</dbReference>
<evidence type="ECO:0000256" key="5">
    <source>
        <dbReference type="ARBA" id="ARBA00023157"/>
    </source>
</evidence>
<keyword evidence="4 7" id="KW-0732">Signal</keyword>
<dbReference type="GeneID" id="136807155"/>
<evidence type="ECO:0000256" key="3">
    <source>
        <dbReference type="ARBA" id="ARBA00022525"/>
    </source>
</evidence>
<dbReference type="PANTHER" id="PTHR14592">
    <property type="entry name" value="UNCHARACTERIZED FAM3"/>
    <property type="match status" value="1"/>
</dbReference>
<evidence type="ECO:0000256" key="6">
    <source>
        <dbReference type="SAM" id="MobiDB-lite"/>
    </source>
</evidence>
<comment type="similarity">
    <text evidence="2">Belongs to the FAM3 family.</text>
</comment>
<organism evidence="9 10">
    <name type="scientific">Clytia hemisphaerica</name>
    <dbReference type="NCBI Taxonomy" id="252671"/>
    <lineage>
        <taxon>Eukaryota</taxon>
        <taxon>Metazoa</taxon>
        <taxon>Cnidaria</taxon>
        <taxon>Hydrozoa</taxon>
        <taxon>Hydroidolina</taxon>
        <taxon>Leptothecata</taxon>
        <taxon>Obeliida</taxon>
        <taxon>Clytiidae</taxon>
        <taxon>Clytia</taxon>
    </lineage>
</organism>
<name>A0A7M5TSR0_9CNID</name>
<keyword evidence="10" id="KW-1185">Reference proteome</keyword>
<reference evidence="9" key="1">
    <citation type="submission" date="2021-01" db="UniProtKB">
        <authorList>
            <consortium name="EnsemblMetazoa"/>
        </authorList>
    </citation>
    <scope>IDENTIFICATION</scope>
</reference>
<dbReference type="PROSITE" id="PS52031">
    <property type="entry name" value="GG_LECTIN"/>
    <property type="match status" value="2"/>
</dbReference>
<dbReference type="RefSeq" id="XP_066919832.1">
    <property type="nucleotide sequence ID" value="XM_067063731.1"/>
</dbReference>
<feature type="signal peptide" evidence="7">
    <location>
        <begin position="1"/>
        <end position="17"/>
    </location>
</feature>
<keyword evidence="3" id="KW-0964">Secreted</keyword>
<keyword evidence="5" id="KW-1015">Disulfide bond</keyword>
<feature type="region of interest" description="Disordered" evidence="6">
    <location>
        <begin position="41"/>
        <end position="98"/>
    </location>
</feature>
<feature type="domain" description="ILEI/PANDER" evidence="8">
    <location>
        <begin position="683"/>
        <end position="771"/>
    </location>
</feature>
<dbReference type="InterPro" id="IPR039220">
    <property type="entry name" value="FAM3"/>
</dbReference>
<evidence type="ECO:0000256" key="1">
    <source>
        <dbReference type="ARBA" id="ARBA00004613"/>
    </source>
</evidence>
<evidence type="ECO:0000256" key="4">
    <source>
        <dbReference type="ARBA" id="ARBA00022729"/>
    </source>
</evidence>
<proteinExistence type="inferred from homology"/>
<dbReference type="Pfam" id="PF15711">
    <property type="entry name" value="ILEI"/>
    <property type="match status" value="2"/>
</dbReference>
<dbReference type="OrthoDB" id="5990519at2759"/>
<evidence type="ECO:0000313" key="9">
    <source>
        <dbReference type="EnsemblMetazoa" id="CLYHEMP001279.1"/>
    </source>
</evidence>
<dbReference type="AlphaFoldDB" id="A0A7M5TSR0"/>
<feature type="domain" description="ILEI/PANDER" evidence="8">
    <location>
        <begin position="842"/>
        <end position="930"/>
    </location>
</feature>
<sequence>MKLLLFCLLLFVAASRGEEKSSNVVDSDFAFDARYEIEAEKNDILDEVEEDEVLNENEDIDDEDVRDLDEEDEDEDEIEDDVELDEDETDELQEYEEAPLQDPAPLFIRIPTPRIPIPRIPTPRIPTPRIPTPRIPTPRIPTPRIPVPRIPVPRIPVPRIPVPRIPVPRIPVPRIPVPRIPVPRIPVPRIPLPRIPAPRLPLPTPEGTLKGGIRVVKQTGEVVGGKFKGVTQVVKKIEGGFKQINWNKVGNQLGNFAKETFKFMNCAIPGLSSLLSGCLKDLTDSAKSCLSNSQPCHIRFGGTNSQCLRLSKNFPFNKKFLSGHLEISGSNNAQLGMGMKAYFNSGKIQITFYGSVSVKPTIKLTYQKTYKKTWKKRYALTARPQRLFKKLITVVIGNVPVPIMIEVTAQPVARASLNVNVEGSFEASLTLQQAARVALDGLTIEYDPSNGKPKLSVAASQNLNNLKLKPSITVGAKAVVTAIFQLGVELVFKINGIPFKTFPNFELKVEANAAVKGTLNNQCISGGVSAKTALNFLVVPDIQSLTSVADNFENGCNQLVDGVCTSNPAFNVAKCISSKADVCQYARNGCSQMAEQLAKIPNPIQNNPLLKMFTLLRGPSLDVSLNKKLCTNPNVVTNGGKPGVRGIKYRIVSEGCDDKGRTGCGHAQVYLNDKPQNVAIVHRGLSFVAINSVTGAVTGKRAFDIHGLRHCIHLFNWIKNLPSNTIVLGSGQDEFTANYDNHCDKAFALINGRRPTHFEFRSSFAIAGFRGLPKPDWVKQDSRKRYQGPTRMSGFIQLPTISSVIVEFKIESQGCEDPGKVGCGQARVYLNNQPQNHALVQRGLSFVTLNPTTGAITGKRAFDIHGHPHCVHLFNWIKSLPRGTIVLGAGQDEYARSYNADCDKALALINGKKPVNFGYRGSFAIAGYRGTPKPSWAKQDSRLRGKGPTFLQGRIAFPVA</sequence>
<comment type="subcellular location">
    <subcellularLocation>
        <location evidence="1">Secreted</location>
    </subcellularLocation>
</comment>
<evidence type="ECO:0000256" key="7">
    <source>
        <dbReference type="SAM" id="SignalP"/>
    </source>
</evidence>
<dbReference type="GO" id="GO:0005576">
    <property type="term" value="C:extracellular region"/>
    <property type="evidence" value="ECO:0007669"/>
    <property type="project" value="UniProtKB-SubCell"/>
</dbReference>
<evidence type="ECO:0000256" key="2">
    <source>
        <dbReference type="ARBA" id="ARBA00010905"/>
    </source>
</evidence>
<feature type="region of interest" description="Disordered" evidence="6">
    <location>
        <begin position="117"/>
        <end position="145"/>
    </location>
</feature>
<feature type="chain" id="PRO_5029887947" description="ILEI/PANDER domain-containing protein" evidence="7">
    <location>
        <begin position="18"/>
        <end position="960"/>
    </location>
</feature>
<feature type="compositionally biased region" description="Acidic residues" evidence="6">
    <location>
        <begin position="45"/>
        <end position="98"/>
    </location>
</feature>
<evidence type="ECO:0000313" key="10">
    <source>
        <dbReference type="Proteomes" id="UP000594262"/>
    </source>
</evidence>
<protein>
    <recommendedName>
        <fullName evidence="8">ILEI/PANDER domain-containing protein</fullName>
    </recommendedName>
</protein>
<evidence type="ECO:0000259" key="8">
    <source>
        <dbReference type="Pfam" id="PF15711"/>
    </source>
</evidence>
<dbReference type="EnsemblMetazoa" id="CLYHEMT001279.1">
    <property type="protein sequence ID" value="CLYHEMP001279.1"/>
    <property type="gene ID" value="CLYHEMG001279"/>
</dbReference>
<accession>A0A7M5TSR0</accession>